<sequence length="132" mass="15554">MSEKFYKRASVASDIELRRKTLKTKRKPGHRSLQLNNIRFYGFDMDYTLAVYKSPEFENLTFQLVLDSLIELGYPANIKEFVYDRSFPLRGLWFDKLYGNFLKVDAYGNILKKLKANYWNPKPPSDRALKTA</sequence>
<dbReference type="GO" id="GO:0008253">
    <property type="term" value="F:5'-nucleotidase activity"/>
    <property type="evidence" value="ECO:0007669"/>
    <property type="project" value="TreeGrafter"/>
</dbReference>
<organism evidence="4 6">
    <name type="scientific">Didymodactylos carnosus</name>
    <dbReference type="NCBI Taxonomy" id="1234261"/>
    <lineage>
        <taxon>Eukaryota</taxon>
        <taxon>Metazoa</taxon>
        <taxon>Spiralia</taxon>
        <taxon>Gnathifera</taxon>
        <taxon>Rotifera</taxon>
        <taxon>Eurotatoria</taxon>
        <taxon>Bdelloidea</taxon>
        <taxon>Philodinida</taxon>
        <taxon>Philodinidae</taxon>
        <taxon>Didymodactylos</taxon>
    </lineage>
</organism>
<protein>
    <submittedName>
        <fullName evidence="4">Uncharacterized protein</fullName>
    </submittedName>
</protein>
<dbReference type="EMBL" id="CAJOBC010006617">
    <property type="protein sequence ID" value="CAF3905326.1"/>
    <property type="molecule type" value="Genomic_DNA"/>
</dbReference>
<keyword evidence="1" id="KW-0479">Metal-binding</keyword>
<proteinExistence type="predicted"/>
<reference evidence="4" key="1">
    <citation type="submission" date="2021-02" db="EMBL/GenBank/DDBJ databases">
        <authorList>
            <person name="Nowell W R."/>
        </authorList>
    </citation>
    <scope>NUCLEOTIDE SEQUENCE</scope>
</reference>
<dbReference type="PANTHER" id="PTHR12103">
    <property type="entry name" value="5'-NUCLEOTIDASE DOMAIN-CONTAINING"/>
    <property type="match status" value="1"/>
</dbReference>
<keyword evidence="2" id="KW-0378">Hydrolase</keyword>
<accession>A0A814S529</accession>
<evidence type="ECO:0000256" key="3">
    <source>
        <dbReference type="ARBA" id="ARBA00022842"/>
    </source>
</evidence>
<dbReference type="Proteomes" id="UP000663829">
    <property type="component" value="Unassembled WGS sequence"/>
</dbReference>
<dbReference type="OrthoDB" id="10252832at2759"/>
<evidence type="ECO:0000256" key="2">
    <source>
        <dbReference type="ARBA" id="ARBA00022801"/>
    </source>
</evidence>
<dbReference type="EMBL" id="CAJNOQ010006617">
    <property type="protein sequence ID" value="CAF1141608.1"/>
    <property type="molecule type" value="Genomic_DNA"/>
</dbReference>
<dbReference type="Proteomes" id="UP000681722">
    <property type="component" value="Unassembled WGS sequence"/>
</dbReference>
<dbReference type="Pfam" id="PF05761">
    <property type="entry name" value="5_nucleotid"/>
    <property type="match status" value="1"/>
</dbReference>
<keyword evidence="3" id="KW-0460">Magnesium</keyword>
<evidence type="ECO:0000256" key="1">
    <source>
        <dbReference type="ARBA" id="ARBA00022723"/>
    </source>
</evidence>
<dbReference type="PANTHER" id="PTHR12103:SF15">
    <property type="entry name" value="CYTOSOLIC PURINE 5'-NUCLEOTIDASE"/>
    <property type="match status" value="1"/>
</dbReference>
<gene>
    <name evidence="4" type="ORF">GPM918_LOCUS20716</name>
    <name evidence="5" type="ORF">SRO942_LOCUS20713</name>
</gene>
<name>A0A814S529_9BILA</name>
<dbReference type="InterPro" id="IPR008380">
    <property type="entry name" value="HAD-SF_hydro_IG_5-nucl"/>
</dbReference>
<comment type="caution">
    <text evidence="4">The sequence shown here is derived from an EMBL/GenBank/DDBJ whole genome shotgun (WGS) entry which is preliminary data.</text>
</comment>
<keyword evidence="6" id="KW-1185">Reference proteome</keyword>
<dbReference type="InterPro" id="IPR036412">
    <property type="entry name" value="HAD-like_sf"/>
</dbReference>
<evidence type="ECO:0000313" key="4">
    <source>
        <dbReference type="EMBL" id="CAF1141608.1"/>
    </source>
</evidence>
<evidence type="ECO:0000313" key="6">
    <source>
        <dbReference type="Proteomes" id="UP000663829"/>
    </source>
</evidence>
<dbReference type="AlphaFoldDB" id="A0A814S529"/>
<evidence type="ECO:0000313" key="5">
    <source>
        <dbReference type="EMBL" id="CAF3905326.1"/>
    </source>
</evidence>
<dbReference type="SUPFAM" id="SSF56784">
    <property type="entry name" value="HAD-like"/>
    <property type="match status" value="1"/>
</dbReference>
<dbReference type="GO" id="GO:0046872">
    <property type="term" value="F:metal ion binding"/>
    <property type="evidence" value="ECO:0007669"/>
    <property type="project" value="UniProtKB-KW"/>
</dbReference>